<dbReference type="PROSITE" id="PS50043">
    <property type="entry name" value="HTH_LUXR_2"/>
    <property type="match status" value="1"/>
</dbReference>
<evidence type="ECO:0000256" key="2">
    <source>
        <dbReference type="ARBA" id="ARBA00022553"/>
    </source>
</evidence>
<accession>A0A2T2WRH2</accession>
<dbReference type="Gene3D" id="3.40.50.2300">
    <property type="match status" value="1"/>
</dbReference>
<evidence type="ECO:0000256" key="1">
    <source>
        <dbReference type="ARBA" id="ARBA00018672"/>
    </source>
</evidence>
<name>A0A2T2WRH2_SULTH</name>
<dbReference type="InterPro" id="IPR001789">
    <property type="entry name" value="Sig_transdc_resp-reg_receiver"/>
</dbReference>
<dbReference type="GO" id="GO:0000160">
    <property type="term" value="P:phosphorelay signal transduction system"/>
    <property type="evidence" value="ECO:0007669"/>
    <property type="project" value="InterPro"/>
</dbReference>
<feature type="modified residue" description="4-aspartylphosphate" evidence="7">
    <location>
        <position position="54"/>
    </location>
</feature>
<organism evidence="10 11">
    <name type="scientific">Sulfobacillus thermosulfidooxidans</name>
    <dbReference type="NCBI Taxonomy" id="28034"/>
    <lineage>
        <taxon>Bacteria</taxon>
        <taxon>Bacillati</taxon>
        <taxon>Bacillota</taxon>
        <taxon>Clostridia</taxon>
        <taxon>Eubacteriales</taxon>
        <taxon>Clostridiales Family XVII. Incertae Sedis</taxon>
        <taxon>Sulfobacillus</taxon>
    </lineage>
</organism>
<dbReference type="Pfam" id="PF00196">
    <property type="entry name" value="GerE"/>
    <property type="match status" value="1"/>
</dbReference>
<dbReference type="AlphaFoldDB" id="A0A2T2WRH2"/>
<evidence type="ECO:0000256" key="5">
    <source>
        <dbReference type="ARBA" id="ARBA00023163"/>
    </source>
</evidence>
<dbReference type="InterPro" id="IPR058245">
    <property type="entry name" value="NreC/VraR/RcsB-like_REC"/>
</dbReference>
<feature type="domain" description="HTH luxR-type" evidence="8">
    <location>
        <begin position="135"/>
        <end position="200"/>
    </location>
</feature>
<keyword evidence="2 7" id="KW-0597">Phosphoprotein</keyword>
<comment type="caution">
    <text evidence="10">The sequence shown here is derived from an EMBL/GenBank/DDBJ whole genome shotgun (WGS) entry which is preliminary data.</text>
</comment>
<keyword evidence="3" id="KW-0805">Transcription regulation</keyword>
<dbReference type="PROSITE" id="PS50110">
    <property type="entry name" value="RESPONSE_REGULATORY"/>
    <property type="match status" value="1"/>
</dbReference>
<sequence length="202" mass="22386">MIRIMIIEDQSLVRDALVALLSLQPAIEVIGYAASGQEGVELVRNLKPDVVLLDIQMPRGDGIWATREIRRLCPDVRCLLLTTFAKDEYLRQGLAAGASGYVLKDTPTDEVVRAIEAVLEGKMWITPSMQARLSELFQQDALTERERKVLQLAQNGATNRQIAAALFLAEGSVKNLWTEIFSKLSAKNRVEAIAIAREKGII</sequence>
<dbReference type="InterPro" id="IPR011006">
    <property type="entry name" value="CheY-like_superfamily"/>
</dbReference>
<dbReference type="EMBL" id="PXYX01000042">
    <property type="protein sequence ID" value="PSR24813.1"/>
    <property type="molecule type" value="Genomic_DNA"/>
</dbReference>
<dbReference type="PRINTS" id="PR00038">
    <property type="entry name" value="HTHLUXR"/>
</dbReference>
<reference evidence="10 11" key="1">
    <citation type="journal article" date="2014" name="BMC Genomics">
        <title>Comparison of environmental and isolate Sulfobacillus genomes reveals diverse carbon, sulfur, nitrogen, and hydrogen metabolisms.</title>
        <authorList>
            <person name="Justice N.B."/>
            <person name="Norman A."/>
            <person name="Brown C.T."/>
            <person name="Singh A."/>
            <person name="Thomas B.C."/>
            <person name="Banfield J.F."/>
        </authorList>
    </citation>
    <scope>NUCLEOTIDE SEQUENCE [LARGE SCALE GENOMIC DNA]</scope>
    <source>
        <strain evidence="10">AMDSBA5</strain>
    </source>
</reference>
<evidence type="ECO:0000259" key="8">
    <source>
        <dbReference type="PROSITE" id="PS50043"/>
    </source>
</evidence>
<evidence type="ECO:0000256" key="3">
    <source>
        <dbReference type="ARBA" id="ARBA00023015"/>
    </source>
</evidence>
<dbReference type="InterPro" id="IPR000792">
    <property type="entry name" value="Tscrpt_reg_LuxR_C"/>
</dbReference>
<keyword evidence="4 10" id="KW-0238">DNA-binding</keyword>
<gene>
    <name evidence="10" type="ORF">C7B47_13830</name>
</gene>
<dbReference type="Proteomes" id="UP000242705">
    <property type="component" value="Unassembled WGS sequence"/>
</dbReference>
<dbReference type="SUPFAM" id="SSF52172">
    <property type="entry name" value="CheY-like"/>
    <property type="match status" value="1"/>
</dbReference>
<dbReference type="SUPFAM" id="SSF46894">
    <property type="entry name" value="C-terminal effector domain of the bipartite response regulators"/>
    <property type="match status" value="1"/>
</dbReference>
<protein>
    <recommendedName>
        <fullName evidence="1">Stage 0 sporulation protein A homolog</fullName>
    </recommendedName>
</protein>
<dbReference type="SMART" id="SM00448">
    <property type="entry name" value="REC"/>
    <property type="match status" value="1"/>
</dbReference>
<comment type="function">
    <text evidence="6">May play the central regulatory role in sporulation. It may be an element of the effector pathway responsible for the activation of sporulation genes in response to nutritional stress. Spo0A may act in concert with spo0H (a sigma factor) to control the expression of some genes that are critical to the sporulation process.</text>
</comment>
<dbReference type="SMART" id="SM00421">
    <property type="entry name" value="HTH_LUXR"/>
    <property type="match status" value="1"/>
</dbReference>
<evidence type="ECO:0000256" key="7">
    <source>
        <dbReference type="PROSITE-ProRule" id="PRU00169"/>
    </source>
</evidence>
<evidence type="ECO:0000259" key="9">
    <source>
        <dbReference type="PROSITE" id="PS50110"/>
    </source>
</evidence>
<feature type="domain" description="Response regulatory" evidence="9">
    <location>
        <begin position="3"/>
        <end position="119"/>
    </location>
</feature>
<keyword evidence="5" id="KW-0804">Transcription</keyword>
<dbReference type="InterPro" id="IPR039420">
    <property type="entry name" value="WalR-like"/>
</dbReference>
<evidence type="ECO:0000313" key="10">
    <source>
        <dbReference type="EMBL" id="PSR24813.1"/>
    </source>
</evidence>
<dbReference type="InterPro" id="IPR016032">
    <property type="entry name" value="Sig_transdc_resp-reg_C-effctor"/>
</dbReference>
<dbReference type="Pfam" id="PF00072">
    <property type="entry name" value="Response_reg"/>
    <property type="match status" value="1"/>
</dbReference>
<dbReference type="GO" id="GO:0003677">
    <property type="term" value="F:DNA binding"/>
    <property type="evidence" value="ECO:0007669"/>
    <property type="project" value="UniProtKB-KW"/>
</dbReference>
<dbReference type="PANTHER" id="PTHR43214">
    <property type="entry name" value="TWO-COMPONENT RESPONSE REGULATOR"/>
    <property type="match status" value="1"/>
</dbReference>
<dbReference type="CDD" id="cd06170">
    <property type="entry name" value="LuxR_C_like"/>
    <property type="match status" value="1"/>
</dbReference>
<evidence type="ECO:0000256" key="4">
    <source>
        <dbReference type="ARBA" id="ARBA00023125"/>
    </source>
</evidence>
<dbReference type="PANTHER" id="PTHR43214:SF42">
    <property type="entry name" value="TRANSCRIPTIONAL REGULATORY PROTEIN DESR"/>
    <property type="match status" value="1"/>
</dbReference>
<proteinExistence type="predicted"/>
<evidence type="ECO:0000256" key="6">
    <source>
        <dbReference type="ARBA" id="ARBA00024867"/>
    </source>
</evidence>
<evidence type="ECO:0000313" key="11">
    <source>
        <dbReference type="Proteomes" id="UP000242705"/>
    </source>
</evidence>
<dbReference type="GO" id="GO:0006355">
    <property type="term" value="P:regulation of DNA-templated transcription"/>
    <property type="evidence" value="ECO:0007669"/>
    <property type="project" value="InterPro"/>
</dbReference>
<dbReference type="CDD" id="cd17535">
    <property type="entry name" value="REC_NarL-like"/>
    <property type="match status" value="1"/>
</dbReference>